<feature type="signal peptide" evidence="1">
    <location>
        <begin position="1"/>
        <end position="20"/>
    </location>
</feature>
<evidence type="ECO:0008006" key="4">
    <source>
        <dbReference type="Google" id="ProtNLM"/>
    </source>
</evidence>
<evidence type="ECO:0000256" key="1">
    <source>
        <dbReference type="SAM" id="SignalP"/>
    </source>
</evidence>
<name>A0ABM6F0D4_9BURK</name>
<dbReference type="EMBL" id="CP017754">
    <property type="protein sequence ID" value="AOZ04713.1"/>
    <property type="molecule type" value="Genomic_DNA"/>
</dbReference>
<evidence type="ECO:0000313" key="2">
    <source>
        <dbReference type="EMBL" id="AOZ04713.1"/>
    </source>
</evidence>
<proteinExistence type="predicted"/>
<gene>
    <name evidence="2" type="ORF">BKK80_01825</name>
</gene>
<evidence type="ECO:0000313" key="3">
    <source>
        <dbReference type="Proteomes" id="UP000177515"/>
    </source>
</evidence>
<dbReference type="InterPro" id="IPR029058">
    <property type="entry name" value="AB_hydrolase_fold"/>
</dbReference>
<keyword evidence="1" id="KW-0732">Signal</keyword>
<sequence length="457" mass="49527">MRAILAILFAAALLTGCSTVPDQQYQTAGFRDKSCSLNGSGREATCPPDSSRGEEGQRIERKFSVAFLEYCELESAACKAPGQLFAPGQLQAIRQRIESANAAGQATLVAVYVHGWHHNASTEDGNVKYFDHMLARYADALARAGRTDIRVLGIYVGWRGELIEASIPSVFTVADRGRAADRIAQGTVAADLATIAAAVQAGPASSRMLVTGHSFGGRLVSRALLPKFRENYQPLGDKALIVTLNAAIGADAYYDLYQDPARLSPSAGKPTWVNITSLDDWATKWTYPIARYVGNLQPDHPEDDSSGRTIGHFGPYKTHQLGFANCNAVGCGDPATLSGLLNVDYWSPAPFHFFVLRYAVETGADTLDMCGLVREYPYNQKAVDAMERPGVCKDLVGSESPFTGRKRYPANGHLWNIEADKSVIDTDGLQPTSTAVHNATTQTNLATMLVRLLYAER</sequence>
<accession>A0ABM6F0D4</accession>
<dbReference type="PROSITE" id="PS51257">
    <property type="entry name" value="PROKAR_LIPOPROTEIN"/>
    <property type="match status" value="1"/>
</dbReference>
<dbReference type="Proteomes" id="UP000177515">
    <property type="component" value="Chromosome 1"/>
</dbReference>
<organism evidence="2 3">
    <name type="scientific">Cupriavidus malaysiensis</name>
    <dbReference type="NCBI Taxonomy" id="367825"/>
    <lineage>
        <taxon>Bacteria</taxon>
        <taxon>Pseudomonadati</taxon>
        <taxon>Pseudomonadota</taxon>
        <taxon>Betaproteobacteria</taxon>
        <taxon>Burkholderiales</taxon>
        <taxon>Burkholderiaceae</taxon>
        <taxon>Cupriavidus</taxon>
    </lineage>
</organism>
<keyword evidence="3" id="KW-1185">Reference proteome</keyword>
<protein>
    <recommendedName>
        <fullName evidence="4">Alpha/beta hydrolase</fullName>
    </recommendedName>
</protein>
<reference evidence="2 3" key="1">
    <citation type="submission" date="2016-10" db="EMBL/GenBank/DDBJ databases">
        <title>Complete genome sequences of three Cupriavidus strains isolated from various Malaysian environments.</title>
        <authorList>
            <person name="Abdullah A.A.-A."/>
            <person name="Shafie N.A.H."/>
            <person name="Lau N.S."/>
        </authorList>
    </citation>
    <scope>NUCLEOTIDE SEQUENCE [LARGE SCALE GENOMIC DNA]</scope>
    <source>
        <strain evidence="2 3">USMAA1020</strain>
    </source>
</reference>
<dbReference type="SUPFAM" id="SSF53474">
    <property type="entry name" value="alpha/beta-Hydrolases"/>
    <property type="match status" value="1"/>
</dbReference>
<feature type="chain" id="PRO_5047001334" description="Alpha/beta hydrolase" evidence="1">
    <location>
        <begin position="21"/>
        <end position="457"/>
    </location>
</feature>
<dbReference type="Gene3D" id="3.40.50.1820">
    <property type="entry name" value="alpha/beta hydrolase"/>
    <property type="match status" value="1"/>
</dbReference>